<keyword evidence="1" id="KW-0880">Kelch repeat</keyword>
<feature type="compositionally biased region" description="Polar residues" evidence="3">
    <location>
        <begin position="1"/>
        <end position="21"/>
    </location>
</feature>
<reference evidence="4 5" key="1">
    <citation type="submission" date="2016-11" db="EMBL/GenBank/DDBJ databases">
        <title>The macronuclear genome of Stentor coeruleus: a giant cell with tiny introns.</title>
        <authorList>
            <person name="Slabodnick M."/>
            <person name="Ruby J.G."/>
            <person name="Reiff S.B."/>
            <person name="Swart E.C."/>
            <person name="Gosai S."/>
            <person name="Prabakaran S."/>
            <person name="Witkowska E."/>
            <person name="Larue G.E."/>
            <person name="Fisher S."/>
            <person name="Freeman R.M."/>
            <person name="Gunawardena J."/>
            <person name="Chu W."/>
            <person name="Stover N.A."/>
            <person name="Gregory B.D."/>
            <person name="Nowacki M."/>
            <person name="Derisi J."/>
            <person name="Roy S.W."/>
            <person name="Marshall W.F."/>
            <person name="Sood P."/>
        </authorList>
    </citation>
    <scope>NUCLEOTIDE SEQUENCE [LARGE SCALE GENOMIC DNA]</scope>
    <source>
        <strain evidence="4">WM001</strain>
    </source>
</reference>
<dbReference type="PANTHER" id="PTHR46344">
    <property type="entry name" value="OS02G0202900 PROTEIN"/>
    <property type="match status" value="1"/>
</dbReference>
<feature type="region of interest" description="Disordered" evidence="3">
    <location>
        <begin position="1"/>
        <end position="22"/>
    </location>
</feature>
<dbReference type="InterPro" id="IPR006652">
    <property type="entry name" value="Kelch_1"/>
</dbReference>
<organism evidence="4 5">
    <name type="scientific">Stentor coeruleus</name>
    <dbReference type="NCBI Taxonomy" id="5963"/>
    <lineage>
        <taxon>Eukaryota</taxon>
        <taxon>Sar</taxon>
        <taxon>Alveolata</taxon>
        <taxon>Ciliophora</taxon>
        <taxon>Postciliodesmatophora</taxon>
        <taxon>Heterotrichea</taxon>
        <taxon>Heterotrichida</taxon>
        <taxon>Stentoridae</taxon>
        <taxon>Stentor</taxon>
    </lineage>
</organism>
<sequence length="665" mass="76324">MDYIPSVQQYNKSPQPSNFYSGYSPVPRNPNLSRVGGNIINSSNDLNSFTLTKRFLQGSQSVRKLNSPHINSNPNNFANSSKVVPSNRSIFNSSSPVKLGYESVDKPSYNLNPIVTSNNYREKQLMLIQPPKDKIKAIFAIYYLGFGYDSSSRSFGKPNGLGFLLNENLCMTAHSVIPDEKSASASYAQFHDGQVFKFDPKRCFVTSSNYEFTLLAFQHQSETVLKHFKPIHITELFDFHRDDSVNYFPLDAYELKKVMDIDKNSFTFASGRKENLFPGTGVFNNHWVLQGMYVRNSSFINIAIRMTPILKFLESYLSLKHNDLLDKFLHLDHMAYLEKFHDRYLYYFEWHGKNIWRYDIDKSQWDNITLRNLEQMETENPLWTFHWNSRLIYLPNASILIIGGKSKDTGNECKDVWMFSPEKYNTLSRYSNMLTARESPACVYVEKFVYILGGKPGLNSCERLSLASKKWQSIAPMYYVRHDATACTALDANYIFVFGGMPLNHTGNTIERYSFKGNEWELLTVLLPRSFARLCVFPVTNRKIAILGGTSSNLVFILYIEDNVGDLGTGHDCNYRIEECLNNLNEITETVYPVAFSRKHNRLFLLNCARSGYNGLTPGVVDFQMENLDNPEDGEVENMSKNLGMVNSLDRRGVRTPYDMQRYAG</sequence>
<dbReference type="PANTHER" id="PTHR46344:SF27">
    <property type="entry name" value="KELCH REPEAT SUPERFAMILY PROTEIN"/>
    <property type="match status" value="1"/>
</dbReference>
<keyword evidence="2" id="KW-0677">Repeat</keyword>
<protein>
    <recommendedName>
        <fullName evidence="6">Kelch motif family protein</fullName>
    </recommendedName>
</protein>
<dbReference type="OrthoDB" id="191037at2759"/>
<proteinExistence type="predicted"/>
<comment type="caution">
    <text evidence="4">The sequence shown here is derived from an EMBL/GenBank/DDBJ whole genome shotgun (WGS) entry which is preliminary data.</text>
</comment>
<gene>
    <name evidence="4" type="ORF">SteCoe_24183</name>
</gene>
<dbReference type="Proteomes" id="UP000187209">
    <property type="component" value="Unassembled WGS sequence"/>
</dbReference>
<accession>A0A1R2BI78</accession>
<dbReference type="SUPFAM" id="SSF117281">
    <property type="entry name" value="Kelch motif"/>
    <property type="match status" value="1"/>
</dbReference>
<evidence type="ECO:0000256" key="2">
    <source>
        <dbReference type="ARBA" id="ARBA00022737"/>
    </source>
</evidence>
<keyword evidence="5" id="KW-1185">Reference proteome</keyword>
<evidence type="ECO:0000313" key="5">
    <source>
        <dbReference type="Proteomes" id="UP000187209"/>
    </source>
</evidence>
<evidence type="ECO:0000256" key="3">
    <source>
        <dbReference type="SAM" id="MobiDB-lite"/>
    </source>
</evidence>
<dbReference type="SMART" id="SM00612">
    <property type="entry name" value="Kelch"/>
    <property type="match status" value="3"/>
</dbReference>
<dbReference type="InterPro" id="IPR015915">
    <property type="entry name" value="Kelch-typ_b-propeller"/>
</dbReference>
<dbReference type="Gene3D" id="2.120.10.80">
    <property type="entry name" value="Kelch-type beta propeller"/>
    <property type="match status" value="1"/>
</dbReference>
<evidence type="ECO:0008006" key="6">
    <source>
        <dbReference type="Google" id="ProtNLM"/>
    </source>
</evidence>
<dbReference type="AlphaFoldDB" id="A0A1R2BI78"/>
<evidence type="ECO:0000256" key="1">
    <source>
        <dbReference type="ARBA" id="ARBA00022441"/>
    </source>
</evidence>
<evidence type="ECO:0000313" key="4">
    <source>
        <dbReference type="EMBL" id="OMJ76441.1"/>
    </source>
</evidence>
<dbReference type="EMBL" id="MPUH01000631">
    <property type="protein sequence ID" value="OMJ76441.1"/>
    <property type="molecule type" value="Genomic_DNA"/>
</dbReference>
<name>A0A1R2BI78_9CILI</name>